<protein>
    <submittedName>
        <fullName evidence="2">Uncharacterized protein</fullName>
    </submittedName>
</protein>
<dbReference type="EMBL" id="CADEAL010000502">
    <property type="protein sequence ID" value="CAB1421111.1"/>
    <property type="molecule type" value="Genomic_DNA"/>
</dbReference>
<evidence type="ECO:0000313" key="3">
    <source>
        <dbReference type="Proteomes" id="UP001153269"/>
    </source>
</evidence>
<feature type="compositionally biased region" description="Basic residues" evidence="1">
    <location>
        <begin position="1"/>
        <end position="11"/>
    </location>
</feature>
<keyword evidence="3" id="KW-1185">Reference proteome</keyword>
<accession>A0A9N7YCY6</accession>
<dbReference type="AlphaFoldDB" id="A0A9N7YCY6"/>
<feature type="region of interest" description="Disordered" evidence="1">
    <location>
        <begin position="1"/>
        <end position="33"/>
    </location>
</feature>
<feature type="compositionally biased region" description="Basic and acidic residues" evidence="1">
    <location>
        <begin position="95"/>
        <end position="107"/>
    </location>
</feature>
<evidence type="ECO:0000313" key="2">
    <source>
        <dbReference type="EMBL" id="CAB1421111.1"/>
    </source>
</evidence>
<evidence type="ECO:0000256" key="1">
    <source>
        <dbReference type="SAM" id="MobiDB-lite"/>
    </source>
</evidence>
<proteinExistence type="predicted"/>
<comment type="caution">
    <text evidence="2">The sequence shown here is derived from an EMBL/GenBank/DDBJ whole genome shotgun (WGS) entry which is preliminary data.</text>
</comment>
<feature type="region of interest" description="Disordered" evidence="1">
    <location>
        <begin position="59"/>
        <end position="107"/>
    </location>
</feature>
<gene>
    <name evidence="2" type="ORF">PLEPLA_LOCUS8992</name>
</gene>
<organism evidence="2 3">
    <name type="scientific">Pleuronectes platessa</name>
    <name type="common">European plaice</name>
    <dbReference type="NCBI Taxonomy" id="8262"/>
    <lineage>
        <taxon>Eukaryota</taxon>
        <taxon>Metazoa</taxon>
        <taxon>Chordata</taxon>
        <taxon>Craniata</taxon>
        <taxon>Vertebrata</taxon>
        <taxon>Euteleostomi</taxon>
        <taxon>Actinopterygii</taxon>
        <taxon>Neopterygii</taxon>
        <taxon>Teleostei</taxon>
        <taxon>Neoteleostei</taxon>
        <taxon>Acanthomorphata</taxon>
        <taxon>Carangaria</taxon>
        <taxon>Pleuronectiformes</taxon>
        <taxon>Pleuronectoidei</taxon>
        <taxon>Pleuronectidae</taxon>
        <taxon>Pleuronectes</taxon>
    </lineage>
</organism>
<name>A0A9N7YCY6_PLEPL</name>
<sequence>MSRFGRTRKVQKPPSVESHQHSTGLAIGLRGSSREERSAFEGGTIFLLRAWSTRLKESQTGLTASRGRALPGPCGGGSQLITVDGEESAGPYQRRPLEHKSDSLRLL</sequence>
<dbReference type="Proteomes" id="UP001153269">
    <property type="component" value="Unassembled WGS sequence"/>
</dbReference>
<reference evidence="2" key="1">
    <citation type="submission" date="2020-03" db="EMBL/GenBank/DDBJ databases">
        <authorList>
            <person name="Weist P."/>
        </authorList>
    </citation>
    <scope>NUCLEOTIDE SEQUENCE</scope>
</reference>